<dbReference type="InterPro" id="IPR010982">
    <property type="entry name" value="Lambda_DNA-bd_dom_sf"/>
</dbReference>
<dbReference type="RefSeq" id="WP_213308061.1">
    <property type="nucleotide sequence ID" value="NZ_JAGYVZ010000050.1"/>
</dbReference>
<sequence length="79" mass="9272">MSDANKIICNYIYKNWIESYKSQRSFGLDHGIEESIVRKIKNTALQIKDSNYNIPVNTLEKICEARNIKLSDFFKLIDK</sequence>
<accession>A0ABS5PJ30</accession>
<reference evidence="1 2" key="1">
    <citation type="journal article" date="2018" name="Int. J. Syst. Evol. Microbiol.">
        <title>Flavobacterium chryseum sp. nov. and Flavobacterium psychroterrae sp. nov., novel environmental bacteria isolated from Antarctica.</title>
        <authorList>
            <person name="Kralova S."/>
            <person name="Svec P."/>
            <person name="Busse H.J."/>
            <person name="Stankova E."/>
            <person name="Vaczi P."/>
            <person name="Sedlacek I."/>
        </authorList>
    </citation>
    <scope>NUCLEOTIDE SEQUENCE [LARGE SCALE GENOMIC DNA]</scope>
    <source>
        <strain evidence="1 2">CCM 8827</strain>
    </source>
</reference>
<gene>
    <name evidence="1" type="ORF">KHA90_24495</name>
</gene>
<organism evidence="1 2">
    <name type="scientific">Flavobacterium psychroterrae</name>
    <dbReference type="NCBI Taxonomy" id="2133767"/>
    <lineage>
        <taxon>Bacteria</taxon>
        <taxon>Pseudomonadati</taxon>
        <taxon>Bacteroidota</taxon>
        <taxon>Flavobacteriia</taxon>
        <taxon>Flavobacteriales</taxon>
        <taxon>Flavobacteriaceae</taxon>
        <taxon>Flavobacterium</taxon>
    </lineage>
</organism>
<protein>
    <submittedName>
        <fullName evidence="1">Transcriptional regulator</fullName>
    </submittedName>
</protein>
<dbReference type="Gene3D" id="1.10.260.40">
    <property type="entry name" value="lambda repressor-like DNA-binding domains"/>
    <property type="match status" value="1"/>
</dbReference>
<proteinExistence type="predicted"/>
<evidence type="ECO:0000313" key="1">
    <source>
        <dbReference type="EMBL" id="MBS7234166.1"/>
    </source>
</evidence>
<keyword evidence="2" id="KW-1185">Reference proteome</keyword>
<name>A0ABS5PJ30_9FLAO</name>
<comment type="caution">
    <text evidence="1">The sequence shown here is derived from an EMBL/GenBank/DDBJ whole genome shotgun (WGS) entry which is preliminary data.</text>
</comment>
<dbReference type="EMBL" id="JAGYVZ010000050">
    <property type="protein sequence ID" value="MBS7234166.1"/>
    <property type="molecule type" value="Genomic_DNA"/>
</dbReference>
<evidence type="ECO:0000313" key="2">
    <source>
        <dbReference type="Proteomes" id="UP000722625"/>
    </source>
</evidence>
<dbReference type="Proteomes" id="UP000722625">
    <property type="component" value="Unassembled WGS sequence"/>
</dbReference>